<dbReference type="GO" id="GO:0008657">
    <property type="term" value="F:DNA topoisomerase type II (double strand cut, ATP-hydrolyzing) inhibitor activity"/>
    <property type="evidence" value="ECO:0007669"/>
    <property type="project" value="UniProtKB-UniRule"/>
</dbReference>
<dbReference type="EMBL" id="CP036268">
    <property type="protein sequence ID" value="QDT36512.1"/>
    <property type="molecule type" value="Genomic_DNA"/>
</dbReference>
<keyword evidence="2 3" id="KW-0862">Zinc</keyword>
<evidence type="ECO:0000256" key="3">
    <source>
        <dbReference type="HAMAP-Rule" id="MF_00649"/>
    </source>
</evidence>
<dbReference type="Proteomes" id="UP000317318">
    <property type="component" value="Chromosome"/>
</dbReference>
<dbReference type="Gene3D" id="3.30.50.10">
    <property type="entry name" value="Erythroid Transcription Factor GATA-1, subunit A"/>
    <property type="match status" value="1"/>
</dbReference>
<dbReference type="AlphaFoldDB" id="A0A517QXY3"/>
<dbReference type="KEGG" id="svp:Pan189_08700"/>
<dbReference type="InterPro" id="IPR005584">
    <property type="entry name" value="DNA_gyrase_inhibitor_YacG"/>
</dbReference>
<comment type="cofactor">
    <cofactor evidence="3">
        <name>Zn(2+)</name>
        <dbReference type="ChEBI" id="CHEBI:29105"/>
    </cofactor>
    <text evidence="3">Binds 1 zinc ion.</text>
</comment>
<dbReference type="Pfam" id="PF03884">
    <property type="entry name" value="YacG"/>
    <property type="match status" value="1"/>
</dbReference>
<dbReference type="PANTHER" id="PTHR36150:SF1">
    <property type="entry name" value="DNA GYRASE INHIBITOR YACG"/>
    <property type="match status" value="1"/>
</dbReference>
<feature type="binding site" evidence="3">
    <location>
        <position position="12"/>
    </location>
    <ligand>
        <name>Zn(2+)</name>
        <dbReference type="ChEBI" id="CHEBI:29105"/>
    </ligand>
</feature>
<proteinExistence type="inferred from homology"/>
<dbReference type="OrthoDB" id="9809663at2"/>
<dbReference type="HAMAP" id="MF_00649">
    <property type="entry name" value="DNA_gyrase_inhibitor_YacG"/>
    <property type="match status" value="1"/>
</dbReference>
<keyword evidence="1 3" id="KW-0479">Metal-binding</keyword>
<feature type="binding site" evidence="3">
    <location>
        <position position="37"/>
    </location>
    <ligand>
        <name>Zn(2+)</name>
        <dbReference type="ChEBI" id="CHEBI:29105"/>
    </ligand>
</feature>
<feature type="binding site" evidence="3">
    <location>
        <position position="15"/>
    </location>
    <ligand>
        <name>Zn(2+)</name>
        <dbReference type="ChEBI" id="CHEBI:29105"/>
    </ligand>
</feature>
<name>A0A517QXY3_9PLAN</name>
<evidence type="ECO:0000313" key="5">
    <source>
        <dbReference type="Proteomes" id="UP000317318"/>
    </source>
</evidence>
<evidence type="ECO:0000256" key="2">
    <source>
        <dbReference type="ARBA" id="ARBA00022833"/>
    </source>
</evidence>
<comment type="similarity">
    <text evidence="3">Belongs to the DNA gyrase inhibitor YacG family.</text>
</comment>
<comment type="function">
    <text evidence="3">Inhibits all the catalytic activities of DNA gyrase by preventing its interaction with DNA. Acts by binding directly to the C-terminal domain of GyrB, which probably disrupts DNA binding by the gyrase.</text>
</comment>
<dbReference type="InterPro" id="IPR013088">
    <property type="entry name" value="Znf_NHR/GATA"/>
</dbReference>
<comment type="subunit">
    <text evidence="3">Interacts with GyrB.</text>
</comment>
<evidence type="ECO:0000313" key="4">
    <source>
        <dbReference type="EMBL" id="QDT36512.1"/>
    </source>
</evidence>
<keyword evidence="5" id="KW-1185">Reference proteome</keyword>
<protein>
    <recommendedName>
        <fullName evidence="3">DNA gyrase inhibitor YacG</fullName>
    </recommendedName>
</protein>
<dbReference type="GO" id="GO:0008270">
    <property type="term" value="F:zinc ion binding"/>
    <property type="evidence" value="ECO:0007669"/>
    <property type="project" value="UniProtKB-UniRule"/>
</dbReference>
<dbReference type="SUPFAM" id="SSF57716">
    <property type="entry name" value="Glucocorticoid receptor-like (DNA-binding domain)"/>
    <property type="match status" value="1"/>
</dbReference>
<evidence type="ECO:0000256" key="1">
    <source>
        <dbReference type="ARBA" id="ARBA00022723"/>
    </source>
</evidence>
<gene>
    <name evidence="3" type="primary">yacG</name>
    <name evidence="4" type="ORF">Pan189_08700</name>
</gene>
<dbReference type="PANTHER" id="PTHR36150">
    <property type="entry name" value="DNA GYRASE INHIBITOR YACG"/>
    <property type="match status" value="1"/>
</dbReference>
<sequence length="84" mass="9721">MTRCQMIRPQTCPICKTELPPEAATRSKWFPFCGERCRNVDLARWSDGRYAIVDDLSPDQIVDELEKQGIDVEDLLDDENLTDF</sequence>
<dbReference type="GO" id="GO:0006355">
    <property type="term" value="P:regulation of DNA-templated transcription"/>
    <property type="evidence" value="ECO:0007669"/>
    <property type="project" value="InterPro"/>
</dbReference>
<reference evidence="4 5" key="1">
    <citation type="submission" date="2019-02" db="EMBL/GenBank/DDBJ databases">
        <title>Deep-cultivation of Planctomycetes and their phenomic and genomic characterization uncovers novel biology.</title>
        <authorList>
            <person name="Wiegand S."/>
            <person name="Jogler M."/>
            <person name="Boedeker C."/>
            <person name="Pinto D."/>
            <person name="Vollmers J."/>
            <person name="Rivas-Marin E."/>
            <person name="Kohn T."/>
            <person name="Peeters S.H."/>
            <person name="Heuer A."/>
            <person name="Rast P."/>
            <person name="Oberbeckmann S."/>
            <person name="Bunk B."/>
            <person name="Jeske O."/>
            <person name="Meyerdierks A."/>
            <person name="Storesund J.E."/>
            <person name="Kallscheuer N."/>
            <person name="Luecker S."/>
            <person name="Lage O.M."/>
            <person name="Pohl T."/>
            <person name="Merkel B.J."/>
            <person name="Hornburger P."/>
            <person name="Mueller R.-W."/>
            <person name="Bruemmer F."/>
            <person name="Labrenz M."/>
            <person name="Spormann A.M."/>
            <person name="Op den Camp H."/>
            <person name="Overmann J."/>
            <person name="Amann R."/>
            <person name="Jetten M.S.M."/>
            <person name="Mascher T."/>
            <person name="Medema M.H."/>
            <person name="Devos D.P."/>
            <person name="Kaster A.-K."/>
            <person name="Ovreas L."/>
            <person name="Rohde M."/>
            <person name="Galperin M.Y."/>
            <person name="Jogler C."/>
        </authorList>
    </citation>
    <scope>NUCLEOTIDE SEQUENCE [LARGE SCALE GENOMIC DNA]</scope>
    <source>
        <strain evidence="4 5">Pan189</strain>
    </source>
</reference>
<accession>A0A517QXY3</accession>
<feature type="binding site" evidence="3">
    <location>
        <position position="33"/>
    </location>
    <ligand>
        <name>Zn(2+)</name>
        <dbReference type="ChEBI" id="CHEBI:29105"/>
    </ligand>
</feature>
<organism evidence="4 5">
    <name type="scientific">Stratiformator vulcanicus</name>
    <dbReference type="NCBI Taxonomy" id="2527980"/>
    <lineage>
        <taxon>Bacteria</taxon>
        <taxon>Pseudomonadati</taxon>
        <taxon>Planctomycetota</taxon>
        <taxon>Planctomycetia</taxon>
        <taxon>Planctomycetales</taxon>
        <taxon>Planctomycetaceae</taxon>
        <taxon>Stratiformator</taxon>
    </lineage>
</organism>